<dbReference type="Ensembl" id="ENSTNIT00000008287.1">
    <property type="protein sequence ID" value="ENSTNIP00000008122.1"/>
    <property type="gene ID" value="ENSTNIG00000005434.1"/>
</dbReference>
<reference evidence="3" key="2">
    <citation type="submission" date="2004-02" db="EMBL/GenBank/DDBJ databases">
        <authorList>
            <consortium name="Genoscope"/>
            <consortium name="Whitehead Institute Centre for Genome Research"/>
        </authorList>
    </citation>
    <scope>NUCLEOTIDE SEQUENCE</scope>
</reference>
<dbReference type="SUPFAM" id="SSF57302">
    <property type="entry name" value="Snake toxin-like"/>
    <property type="match status" value="1"/>
</dbReference>
<dbReference type="EMBL" id="CAAE01011596">
    <property type="protein sequence ID" value="CAF93927.1"/>
    <property type="molecule type" value="Genomic_DNA"/>
</dbReference>
<keyword evidence="1" id="KW-0732">Signal</keyword>
<feature type="chain" id="PRO_5014105104" evidence="1">
    <location>
        <begin position="21"/>
        <end position="130"/>
    </location>
</feature>
<dbReference type="Pfam" id="PF00021">
    <property type="entry name" value="UPAR_LY6"/>
    <property type="match status" value="1"/>
</dbReference>
<gene>
    <name evidence="3" type="ORF">GSTENG00009801001</name>
</gene>
<protein>
    <submittedName>
        <fullName evidence="3">(spotted green pufferfish) hypothetical protein</fullName>
    </submittedName>
</protein>
<dbReference type="HOGENOM" id="CLU_148120_0_0_1"/>
<evidence type="ECO:0000313" key="4">
    <source>
        <dbReference type="Ensembl" id="ENSTNIP00000008122.1"/>
    </source>
</evidence>
<sequence length="130" mass="13402">MGKILYGVILVVALSVVVNSLKCNQCSYGLLGFCLSSSELVCSTNTSVCYTGKATFTGLSSVGFNSQGCREPSGCNATMNSTLVGVDYQTRIDCCSTDKCNPVSSAPAPKMTFAAIIGAAILASAWGSLM</sequence>
<reference evidence="3 5" key="1">
    <citation type="journal article" date="2004" name="Nature">
        <title>Genome duplication in the teleost fish Tetraodon nigroviridis reveals the early vertebrate proto-karyotype.</title>
        <authorList>
            <person name="Jaillon O."/>
            <person name="Aury J.-M."/>
            <person name="Brunet F."/>
            <person name="Petit J.-L."/>
            <person name="Stange-Thomann N."/>
            <person name="Mauceli E."/>
            <person name="Bouneau L."/>
            <person name="Fischer C."/>
            <person name="Ozouf-Costaz C."/>
            <person name="Bernot A."/>
            <person name="Nicaud S."/>
            <person name="Jaffe D."/>
            <person name="Fisher S."/>
            <person name="Lutfalla G."/>
            <person name="Dossat C."/>
            <person name="Segurens B."/>
            <person name="Dasilva C."/>
            <person name="Salanoubat M."/>
            <person name="Levy M."/>
            <person name="Boudet N."/>
            <person name="Castellano S."/>
            <person name="Anthouard V."/>
            <person name="Jubin C."/>
            <person name="Castelli V."/>
            <person name="Katinka M."/>
            <person name="Vacherie B."/>
            <person name="Biemont C."/>
            <person name="Skalli Z."/>
            <person name="Cattolico L."/>
            <person name="Poulain J."/>
            <person name="De Berardinis V."/>
            <person name="Cruaud C."/>
            <person name="Duprat S."/>
            <person name="Brottier P."/>
            <person name="Coutanceau J.-P."/>
            <person name="Gouzy J."/>
            <person name="Parra G."/>
            <person name="Lardier G."/>
            <person name="Chapple C."/>
            <person name="McKernan K.J."/>
            <person name="McEwan P."/>
            <person name="Bosak S."/>
            <person name="Kellis M."/>
            <person name="Volff J.-N."/>
            <person name="Guigo R."/>
            <person name="Zody M.C."/>
            <person name="Mesirov J."/>
            <person name="Lindblad-Toh K."/>
            <person name="Birren B."/>
            <person name="Nusbaum C."/>
            <person name="Kahn D."/>
            <person name="Robinson-Rechavi M."/>
            <person name="Laudet V."/>
            <person name="Schachter V."/>
            <person name="Quetier F."/>
            <person name="Saurin W."/>
            <person name="Scarpelli C."/>
            <person name="Wincker P."/>
            <person name="Lander E.S."/>
            <person name="Weissenbach J."/>
            <person name="Roest Crollius H."/>
        </authorList>
    </citation>
    <scope>NUCLEOTIDE SEQUENCE [LARGE SCALE GENOMIC DNA]</scope>
</reference>
<dbReference type="CDD" id="cd00117">
    <property type="entry name" value="TFP"/>
    <property type="match status" value="1"/>
</dbReference>
<proteinExistence type="predicted"/>
<organism evidence="3">
    <name type="scientific">Tetraodon nigroviridis</name>
    <name type="common">Spotted green pufferfish</name>
    <name type="synonym">Chelonodon nigroviridis</name>
    <dbReference type="NCBI Taxonomy" id="99883"/>
    <lineage>
        <taxon>Eukaryota</taxon>
        <taxon>Metazoa</taxon>
        <taxon>Chordata</taxon>
        <taxon>Craniata</taxon>
        <taxon>Vertebrata</taxon>
        <taxon>Euteleostomi</taxon>
        <taxon>Actinopterygii</taxon>
        <taxon>Neopterygii</taxon>
        <taxon>Teleostei</taxon>
        <taxon>Neoteleostei</taxon>
        <taxon>Acanthomorphata</taxon>
        <taxon>Eupercaria</taxon>
        <taxon>Tetraodontiformes</taxon>
        <taxon>Tetradontoidea</taxon>
        <taxon>Tetraodontidae</taxon>
        <taxon>Tetraodon</taxon>
    </lineage>
</organism>
<dbReference type="Proteomes" id="UP000007303">
    <property type="component" value="Unassembled WGS sequence"/>
</dbReference>
<evidence type="ECO:0000256" key="1">
    <source>
        <dbReference type="SAM" id="SignalP"/>
    </source>
</evidence>
<dbReference type="KEGG" id="tng:GSTEN00009801G001"/>
<dbReference type="OMA" id="DCCSTDK"/>
<evidence type="ECO:0000259" key="2">
    <source>
        <dbReference type="Pfam" id="PF00021"/>
    </source>
</evidence>
<dbReference type="Gene3D" id="2.10.60.10">
    <property type="entry name" value="CD59"/>
    <property type="match status" value="1"/>
</dbReference>
<keyword evidence="5" id="KW-1185">Reference proteome</keyword>
<feature type="domain" description="UPAR/Ly6" evidence="2">
    <location>
        <begin position="19"/>
        <end position="101"/>
    </location>
</feature>
<feature type="signal peptide" evidence="1">
    <location>
        <begin position="1"/>
        <end position="20"/>
    </location>
</feature>
<evidence type="ECO:0000313" key="3">
    <source>
        <dbReference type="EMBL" id="CAF93927.1"/>
    </source>
</evidence>
<dbReference type="GeneTree" id="ENSGT00910000144759"/>
<accession>Q4SZK5</accession>
<evidence type="ECO:0000313" key="5">
    <source>
        <dbReference type="Proteomes" id="UP000007303"/>
    </source>
</evidence>
<dbReference type="OrthoDB" id="8953894at2759"/>
<dbReference type="InterPro" id="IPR045860">
    <property type="entry name" value="Snake_toxin-like_sf"/>
</dbReference>
<name>Q4SZK5_TETNG</name>
<dbReference type="InterPro" id="IPR016054">
    <property type="entry name" value="LY6_UPA_recep-like"/>
</dbReference>
<reference evidence="4" key="3">
    <citation type="submission" date="2025-05" db="UniProtKB">
        <authorList>
            <consortium name="Ensembl"/>
        </authorList>
    </citation>
    <scope>IDENTIFICATION</scope>
</reference>
<dbReference type="AlphaFoldDB" id="Q4SZK5"/>